<dbReference type="Proteomes" id="UP001054857">
    <property type="component" value="Unassembled WGS sequence"/>
</dbReference>
<evidence type="ECO:0000259" key="2">
    <source>
        <dbReference type="Pfam" id="PF24793"/>
    </source>
</evidence>
<dbReference type="InterPro" id="IPR023296">
    <property type="entry name" value="Glyco_hydro_beta-prop_sf"/>
</dbReference>
<dbReference type="InterPro" id="IPR056442">
    <property type="entry name" value="GINT1_N"/>
</dbReference>
<dbReference type="SUPFAM" id="SSF75005">
    <property type="entry name" value="Arabinanase/levansucrase/invertase"/>
    <property type="match status" value="1"/>
</dbReference>
<gene>
    <name evidence="3" type="ORF">Agub_g9491</name>
</gene>
<protein>
    <recommendedName>
        <fullName evidence="2">Glucosamine inositolphosphorylceramide transferase 1 N-terminal domain-containing protein</fullName>
    </recommendedName>
</protein>
<dbReference type="AlphaFoldDB" id="A0AAD3DXR5"/>
<sequence>MGIVDLHRRGLGFGVYILLSLLTAVVFVIDPLVNKPSGLIKLSWFTRQPLSHGLKTCSWDYEGSWGIGLAHGRPDPLHLNFSSKAVITCATLANATAVSFVADPFLFIPDDSSTPSAFLKSSASRKLSAAGAAAPASSVPWFAFYEMKNLHRYLGELGVAVSYDRGATWRHLGTAVSEPFHLSYPLVLYDTDSSQYLMFAETVGARDGLIRVYGTSKEDFPFGWHVVARKRPTDPGWPATRRWYQVGAPAKYVDTAPVRFEDRWWIFTTRVGTPAAGQPKYTLLLYTAETLLGEWTPHPANLAGSPYAPAAGGRIPYGIDADRRTARNGGRPFAKDGVLYRWAQDCSRYYGEALVLMRADVINETSYGESVAVRYEPTRDGESWRAERLHHADMQQLEDGSWVGLVDGDRYASGNAYFNEKELWFVQLKSQLPRLVMLQLVIVVTAVALLRFFSSYSPSASSAWGLPYSSLLPTNSCAKGSSCSSRKGGVLASLAAVVSLVATAVAVAVGVMVLAPGLVPCPR</sequence>
<feature type="domain" description="Glucosamine inositolphosphorylceramide transferase 1 N-terminal" evidence="2">
    <location>
        <begin position="57"/>
        <end position="226"/>
    </location>
</feature>
<organism evidence="3 4">
    <name type="scientific">Astrephomene gubernaculifera</name>
    <dbReference type="NCBI Taxonomy" id="47775"/>
    <lineage>
        <taxon>Eukaryota</taxon>
        <taxon>Viridiplantae</taxon>
        <taxon>Chlorophyta</taxon>
        <taxon>core chlorophytes</taxon>
        <taxon>Chlorophyceae</taxon>
        <taxon>CS clade</taxon>
        <taxon>Chlamydomonadales</taxon>
        <taxon>Astrephomenaceae</taxon>
        <taxon>Astrephomene</taxon>
    </lineage>
</organism>
<evidence type="ECO:0000313" key="3">
    <source>
        <dbReference type="EMBL" id="GFR47731.1"/>
    </source>
</evidence>
<feature type="domain" description="Glucosamine inositolphosphorylceramide transferase 1 N-terminal" evidence="2">
    <location>
        <begin position="251"/>
        <end position="409"/>
    </location>
</feature>
<evidence type="ECO:0000313" key="4">
    <source>
        <dbReference type="Proteomes" id="UP001054857"/>
    </source>
</evidence>
<dbReference type="EMBL" id="BMAR01000019">
    <property type="protein sequence ID" value="GFR47731.1"/>
    <property type="molecule type" value="Genomic_DNA"/>
</dbReference>
<name>A0AAD3DXR5_9CHLO</name>
<feature type="transmembrane region" description="Helical" evidence="1">
    <location>
        <begin position="13"/>
        <end position="33"/>
    </location>
</feature>
<dbReference type="Pfam" id="PF24793">
    <property type="entry name" value="GINT1_N"/>
    <property type="match status" value="2"/>
</dbReference>
<feature type="transmembrane region" description="Helical" evidence="1">
    <location>
        <begin position="435"/>
        <end position="454"/>
    </location>
</feature>
<keyword evidence="1" id="KW-0472">Membrane</keyword>
<comment type="caution">
    <text evidence="3">The sequence shown here is derived from an EMBL/GenBank/DDBJ whole genome shotgun (WGS) entry which is preliminary data.</text>
</comment>
<feature type="transmembrane region" description="Helical" evidence="1">
    <location>
        <begin position="494"/>
        <end position="519"/>
    </location>
</feature>
<keyword evidence="4" id="KW-1185">Reference proteome</keyword>
<accession>A0AAD3DXR5</accession>
<proteinExistence type="predicted"/>
<keyword evidence="1" id="KW-0812">Transmembrane</keyword>
<reference evidence="3 4" key="1">
    <citation type="journal article" date="2021" name="Sci. Rep.">
        <title>Genome sequencing of the multicellular alga Astrephomene provides insights into convergent evolution of germ-soma differentiation.</title>
        <authorList>
            <person name="Yamashita S."/>
            <person name="Yamamoto K."/>
            <person name="Matsuzaki R."/>
            <person name="Suzuki S."/>
            <person name="Yamaguchi H."/>
            <person name="Hirooka S."/>
            <person name="Minakuchi Y."/>
            <person name="Miyagishima S."/>
            <person name="Kawachi M."/>
            <person name="Toyoda A."/>
            <person name="Nozaki H."/>
        </authorList>
    </citation>
    <scope>NUCLEOTIDE SEQUENCE [LARGE SCALE GENOMIC DNA]</scope>
    <source>
        <strain evidence="3 4">NIES-4017</strain>
    </source>
</reference>
<evidence type="ECO:0000256" key="1">
    <source>
        <dbReference type="SAM" id="Phobius"/>
    </source>
</evidence>
<keyword evidence="1" id="KW-1133">Transmembrane helix</keyword>